<dbReference type="InterPro" id="IPR050958">
    <property type="entry name" value="Cell_Adh-Cytoskel_Orgn"/>
</dbReference>
<evidence type="ECO:0000313" key="1">
    <source>
        <dbReference type="EnsemblMetazoa" id="G19436.1:cds"/>
    </source>
</evidence>
<name>A0A8W8JIY2_MAGGI</name>
<evidence type="ECO:0000313" key="2">
    <source>
        <dbReference type="Proteomes" id="UP000005408"/>
    </source>
</evidence>
<dbReference type="GO" id="GO:0008046">
    <property type="term" value="F:axon guidance receptor activity"/>
    <property type="evidence" value="ECO:0007669"/>
    <property type="project" value="TreeGrafter"/>
</dbReference>
<dbReference type="PANTHER" id="PTHR45080">
    <property type="entry name" value="CONTACTIN 5"/>
    <property type="match status" value="1"/>
</dbReference>
<dbReference type="GO" id="GO:0030424">
    <property type="term" value="C:axon"/>
    <property type="evidence" value="ECO:0007669"/>
    <property type="project" value="TreeGrafter"/>
</dbReference>
<dbReference type="PANTHER" id="PTHR45080:SF38">
    <property type="entry name" value="FI23916P1-RELATED"/>
    <property type="match status" value="1"/>
</dbReference>
<dbReference type="CDD" id="cd00096">
    <property type="entry name" value="Ig"/>
    <property type="match status" value="1"/>
</dbReference>
<sequence>MQRVPRVEISVESPVVVGSETTIKSSILSTPTPSKIEWQRSKDGINFDCIKNANSIKNRSIPACPFYKISKATFEDKLYYRLLVWNEIGKSASNIVQLKVTGSLPNITTSLETNVKKRSVKLMSNVLIYDDSPDIHECYWTKNKEKIHVDTTENPSLTIRNVSPCHAGEYQLTAINAVGSSTSDVINLAIPSVFVNNIEDINDGDQRITVMIISSPAPCLVQWSAKSIEDDIFTPIDIDAEEYKGTTVSFPQPVLVVRQTDQLDKKYFRIDVTNFIGKIMHEISSLSHVFKHSLNKILKRYCREAKQCLAVLIQEQFQMLVKVRCVNTFY</sequence>
<evidence type="ECO:0008006" key="3">
    <source>
        <dbReference type="Google" id="ProtNLM"/>
    </source>
</evidence>
<proteinExistence type="predicted"/>
<dbReference type="EnsemblMetazoa" id="G19436.1">
    <property type="protein sequence ID" value="G19436.1:cds"/>
    <property type="gene ID" value="G19436"/>
</dbReference>
<organism evidence="1 2">
    <name type="scientific">Magallana gigas</name>
    <name type="common">Pacific oyster</name>
    <name type="synonym">Crassostrea gigas</name>
    <dbReference type="NCBI Taxonomy" id="29159"/>
    <lineage>
        <taxon>Eukaryota</taxon>
        <taxon>Metazoa</taxon>
        <taxon>Spiralia</taxon>
        <taxon>Lophotrochozoa</taxon>
        <taxon>Mollusca</taxon>
        <taxon>Bivalvia</taxon>
        <taxon>Autobranchia</taxon>
        <taxon>Pteriomorphia</taxon>
        <taxon>Ostreida</taxon>
        <taxon>Ostreoidea</taxon>
        <taxon>Ostreidae</taxon>
        <taxon>Magallana</taxon>
    </lineage>
</organism>
<dbReference type="AlphaFoldDB" id="A0A8W8JIY2"/>
<dbReference type="GO" id="GO:0043025">
    <property type="term" value="C:neuronal cell body"/>
    <property type="evidence" value="ECO:0007669"/>
    <property type="project" value="TreeGrafter"/>
</dbReference>
<protein>
    <recommendedName>
        <fullName evidence="3">Ig-like domain-containing protein</fullName>
    </recommendedName>
</protein>
<dbReference type="Proteomes" id="UP000005408">
    <property type="component" value="Unassembled WGS sequence"/>
</dbReference>
<dbReference type="GO" id="GO:0050808">
    <property type="term" value="P:synapse organization"/>
    <property type="evidence" value="ECO:0007669"/>
    <property type="project" value="TreeGrafter"/>
</dbReference>
<keyword evidence="2" id="KW-1185">Reference proteome</keyword>
<dbReference type="InterPro" id="IPR013783">
    <property type="entry name" value="Ig-like_fold"/>
</dbReference>
<dbReference type="GO" id="GO:0007156">
    <property type="term" value="P:homophilic cell adhesion via plasma membrane adhesion molecules"/>
    <property type="evidence" value="ECO:0007669"/>
    <property type="project" value="TreeGrafter"/>
</dbReference>
<dbReference type="Gene3D" id="2.60.40.10">
    <property type="entry name" value="Immunoglobulins"/>
    <property type="match status" value="2"/>
</dbReference>
<dbReference type="GO" id="GO:0005886">
    <property type="term" value="C:plasma membrane"/>
    <property type="evidence" value="ECO:0007669"/>
    <property type="project" value="TreeGrafter"/>
</dbReference>
<reference evidence="1" key="1">
    <citation type="submission" date="2022-08" db="UniProtKB">
        <authorList>
            <consortium name="EnsemblMetazoa"/>
        </authorList>
    </citation>
    <scope>IDENTIFICATION</scope>
    <source>
        <strain evidence="1">05x7-T-G4-1.051#20</strain>
    </source>
</reference>
<dbReference type="SUPFAM" id="SSF48726">
    <property type="entry name" value="Immunoglobulin"/>
    <property type="match status" value="2"/>
</dbReference>
<dbReference type="InterPro" id="IPR036179">
    <property type="entry name" value="Ig-like_dom_sf"/>
</dbReference>
<accession>A0A8W8JIY2</accession>